<evidence type="ECO:0000313" key="2">
    <source>
        <dbReference type="Proteomes" id="UP001627284"/>
    </source>
</evidence>
<evidence type="ECO:0008006" key="3">
    <source>
        <dbReference type="Google" id="ProtNLM"/>
    </source>
</evidence>
<evidence type="ECO:0000313" key="1">
    <source>
        <dbReference type="EMBL" id="KAL3354179.1"/>
    </source>
</evidence>
<organism evidence="1 2">
    <name type="scientific">Solanum stoloniferum</name>
    <dbReference type="NCBI Taxonomy" id="62892"/>
    <lineage>
        <taxon>Eukaryota</taxon>
        <taxon>Viridiplantae</taxon>
        <taxon>Streptophyta</taxon>
        <taxon>Embryophyta</taxon>
        <taxon>Tracheophyta</taxon>
        <taxon>Spermatophyta</taxon>
        <taxon>Magnoliopsida</taxon>
        <taxon>eudicotyledons</taxon>
        <taxon>Gunneridae</taxon>
        <taxon>Pentapetalae</taxon>
        <taxon>asterids</taxon>
        <taxon>lamiids</taxon>
        <taxon>Solanales</taxon>
        <taxon>Solanaceae</taxon>
        <taxon>Solanoideae</taxon>
        <taxon>Solaneae</taxon>
        <taxon>Solanum</taxon>
    </lineage>
</organism>
<reference evidence="1 2" key="1">
    <citation type="submission" date="2024-05" db="EMBL/GenBank/DDBJ databases">
        <title>De novo assembly of an allotetraploid wild potato.</title>
        <authorList>
            <person name="Hosaka A.J."/>
        </authorList>
    </citation>
    <scope>NUCLEOTIDE SEQUENCE [LARGE SCALE GENOMIC DNA]</scope>
    <source>
        <tissue evidence="1">Young leaves</tissue>
    </source>
</reference>
<keyword evidence="2" id="KW-1185">Reference proteome</keyword>
<dbReference type="PANTHER" id="PTHR32002:SF62">
    <property type="entry name" value="PROTEIN NLP6-LIKE ISOFORM X1"/>
    <property type="match status" value="1"/>
</dbReference>
<dbReference type="Proteomes" id="UP001627284">
    <property type="component" value="Unassembled WGS sequence"/>
</dbReference>
<comment type="caution">
    <text evidence="1">The sequence shown here is derived from an EMBL/GenBank/DDBJ whole genome shotgun (WGS) entry which is preliminary data.</text>
</comment>
<protein>
    <recommendedName>
        <fullName evidence="3">RWP-RK domain-containing protein</fullName>
    </recommendedName>
</protein>
<dbReference type="PANTHER" id="PTHR32002">
    <property type="entry name" value="PROTEIN NLP8"/>
    <property type="match status" value="1"/>
</dbReference>
<name>A0ABD2TCW4_9SOLN</name>
<dbReference type="EMBL" id="JBJKTR010000011">
    <property type="protein sequence ID" value="KAL3354179.1"/>
    <property type="molecule type" value="Genomic_DNA"/>
</dbReference>
<proteinExistence type="predicted"/>
<sequence length="229" mass="26330">MEHSPSDVCSQMPCQLDWCQLESNAWAFSSRKYKDELGYQRTIYPIMSAASVVSMFPTVKWRIQSVMEKMSTSNISLVQFWAPIKVNGSTFLSTADQTFAFYKGIDKRLSSYRKLCLDTLIPIDDYTESLFGPIERVYTRCLPEYNPDVQSYSSAEFPLLKTAIRLGIHSYYAVPVFNNYDQQYRGVFEIVSTQPSLHLSHLITGLKIYSFQLYSICNSKDMLFGLLEV</sequence>
<dbReference type="AlphaFoldDB" id="A0ABD2TCW4"/>
<dbReference type="InterPro" id="IPR045012">
    <property type="entry name" value="NLP"/>
</dbReference>
<gene>
    <name evidence="1" type="ORF">AABB24_018700</name>
</gene>
<accession>A0ABD2TCW4</accession>